<comment type="caution">
    <text evidence="2">The sequence shown here is derived from an EMBL/GenBank/DDBJ whole genome shotgun (WGS) entry which is preliminary data.</text>
</comment>
<evidence type="ECO:0000313" key="3">
    <source>
        <dbReference type="Proteomes" id="UP000262172"/>
    </source>
</evidence>
<dbReference type="AlphaFoldDB" id="A0A371NY96"/>
<name>A0A371NY96_9MICO</name>
<accession>A0A371NY96</accession>
<feature type="compositionally biased region" description="Low complexity" evidence="1">
    <location>
        <begin position="55"/>
        <end position="65"/>
    </location>
</feature>
<dbReference type="Proteomes" id="UP000262172">
    <property type="component" value="Unassembled WGS sequence"/>
</dbReference>
<feature type="region of interest" description="Disordered" evidence="1">
    <location>
        <begin position="55"/>
        <end position="87"/>
    </location>
</feature>
<sequence length="202" mass="21530">MADEDFDARLDQMKRVLEVVATIEGNTDLQNAAFSHMFGKSTLHVRTPQIHVEASGDADANASDSTVGDIAGGAGGGNGKPKPKRTTKAAKVSIDQTLETAPEGVQSWRDFIAEKKPATQNDKNTCAVYWIKEVAKLPKANANQVVTLYVDAGWTAPSNPKNSLSITATRAGFLDTSDGDDIKVSPRGYGLVRNDLPSKSAK</sequence>
<dbReference type="EMBL" id="QUAB01000015">
    <property type="protein sequence ID" value="REJ07688.1"/>
    <property type="molecule type" value="Genomic_DNA"/>
</dbReference>
<feature type="compositionally biased region" description="Gly residues" evidence="1">
    <location>
        <begin position="70"/>
        <end position="79"/>
    </location>
</feature>
<proteinExistence type="predicted"/>
<dbReference type="RefSeq" id="WP_116240932.1">
    <property type="nucleotide sequence ID" value="NZ_QUAB01000015.1"/>
</dbReference>
<organism evidence="2 3">
    <name type="scientific">Microbacterium bovistercoris</name>
    <dbReference type="NCBI Taxonomy" id="2293570"/>
    <lineage>
        <taxon>Bacteria</taxon>
        <taxon>Bacillati</taxon>
        <taxon>Actinomycetota</taxon>
        <taxon>Actinomycetes</taxon>
        <taxon>Micrococcales</taxon>
        <taxon>Microbacteriaceae</taxon>
        <taxon>Microbacterium</taxon>
    </lineage>
</organism>
<gene>
    <name evidence="2" type="ORF">DY023_03395</name>
</gene>
<reference evidence="2 3" key="1">
    <citation type="submission" date="2018-08" db="EMBL/GenBank/DDBJ databases">
        <title>Isolation, diversity and antifungal activity of Actinobacteria from cow dung.</title>
        <authorList>
            <person name="Ling L."/>
        </authorList>
    </citation>
    <scope>NUCLEOTIDE SEQUENCE [LARGE SCALE GENOMIC DNA]</scope>
    <source>
        <strain evidence="2 3">NEAU-LLE</strain>
    </source>
</reference>
<evidence type="ECO:0000256" key="1">
    <source>
        <dbReference type="SAM" id="MobiDB-lite"/>
    </source>
</evidence>
<keyword evidence="3" id="KW-1185">Reference proteome</keyword>
<protein>
    <submittedName>
        <fullName evidence="2">Uncharacterized protein</fullName>
    </submittedName>
</protein>
<evidence type="ECO:0000313" key="2">
    <source>
        <dbReference type="EMBL" id="REJ07688.1"/>
    </source>
</evidence>
<dbReference type="OrthoDB" id="7062872at2"/>